<dbReference type="Pfam" id="PF01266">
    <property type="entry name" value="DAO"/>
    <property type="match status" value="1"/>
</dbReference>
<comment type="cofactor">
    <cofactor evidence="1">
        <name>FAD</name>
        <dbReference type="ChEBI" id="CHEBI:57692"/>
    </cofactor>
</comment>
<dbReference type="PANTHER" id="PTHR10961">
    <property type="entry name" value="PEROXISOMAL SARCOSINE OXIDASE"/>
    <property type="match status" value="1"/>
</dbReference>
<organism evidence="6 7">
    <name type="scientific">Speluncibacter jeojiensis</name>
    <dbReference type="NCBI Taxonomy" id="2710754"/>
    <lineage>
        <taxon>Bacteria</taxon>
        <taxon>Bacillati</taxon>
        <taxon>Actinomycetota</taxon>
        <taxon>Actinomycetes</taxon>
        <taxon>Mycobacteriales</taxon>
        <taxon>Speluncibacteraceae</taxon>
        <taxon>Speluncibacter</taxon>
    </lineage>
</organism>
<dbReference type="GO" id="GO:0050660">
    <property type="term" value="F:flavin adenine dinucleotide binding"/>
    <property type="evidence" value="ECO:0007669"/>
    <property type="project" value="InterPro"/>
</dbReference>
<dbReference type="EMBL" id="JANRHA010000004">
    <property type="protein sequence ID" value="MDG3014508.1"/>
    <property type="molecule type" value="Genomic_DNA"/>
</dbReference>
<dbReference type="Gene3D" id="3.30.9.10">
    <property type="entry name" value="D-Amino Acid Oxidase, subunit A, domain 2"/>
    <property type="match status" value="1"/>
</dbReference>
<evidence type="ECO:0000256" key="2">
    <source>
        <dbReference type="ARBA" id="ARBA00022630"/>
    </source>
</evidence>
<reference evidence="6" key="1">
    <citation type="submission" date="2022-08" db="EMBL/GenBank/DDBJ databases">
        <title>Genome analysis of Corynebacteriales strain.</title>
        <authorList>
            <person name="Lee S.D."/>
        </authorList>
    </citation>
    <scope>NUCLEOTIDE SEQUENCE</scope>
    <source>
        <strain evidence="6">D3-21</strain>
    </source>
</reference>
<evidence type="ECO:0000256" key="1">
    <source>
        <dbReference type="ARBA" id="ARBA00001974"/>
    </source>
</evidence>
<dbReference type="InterPro" id="IPR036188">
    <property type="entry name" value="FAD/NAD-bd_sf"/>
</dbReference>
<keyword evidence="2" id="KW-0285">Flavoprotein</keyword>
<sequence length="413" mass="44586">MQDELRFDVAVVGAGPLGAATARHLADRGAAVLVVGPDEPAGFEDHQGVWAGYYDQGRLGHVLEVPLVTSLLAARSMRRFPELRERSGVEFTTPTHSLAVLPDASENPQVSLWFDRDRLLRNAEDLGVMVEAFDEDGLRREYPQLRFPTGHVAVVQRDAFIVNPRELVRAELTAATAAGAVLARDEITDLTEAGNDTVLTGKSGATWRAGKVVIATGAAANVTGLLPRPLQMQSYGATVVLVEVPDPDKVDMPAMMYLKSVAGQLGFGGIVMSPLRYPDGKWYVKVSGRSLLDNPLNTADEIAAWVRTGGRTEDIAETLELLAELMPGQEFGPAKVRPCMVCDTPTDLPYIDLVDDRTTVVIEGERGVMAADEIGRLAAELTMSGHWTDGIPGDVFAARWADVDIESELQTVS</sequence>
<feature type="domain" description="FAD dependent oxidoreductase" evidence="5">
    <location>
        <begin position="8"/>
        <end position="381"/>
    </location>
</feature>
<dbReference type="Proteomes" id="UP001152755">
    <property type="component" value="Unassembled WGS sequence"/>
</dbReference>
<dbReference type="RefSeq" id="WP_277830939.1">
    <property type="nucleotide sequence ID" value="NZ_JAAIVF010000001.1"/>
</dbReference>
<dbReference type="InterPro" id="IPR006076">
    <property type="entry name" value="FAD-dep_OxRdtase"/>
</dbReference>
<evidence type="ECO:0000313" key="7">
    <source>
        <dbReference type="Proteomes" id="UP001152755"/>
    </source>
</evidence>
<proteinExistence type="predicted"/>
<dbReference type="PANTHER" id="PTHR10961:SF10">
    <property type="entry name" value="FAD DEPENDENT OXIDOREDUCTASE DOMAIN-CONTAINING PROTEIN"/>
    <property type="match status" value="1"/>
</dbReference>
<keyword evidence="3" id="KW-0274">FAD</keyword>
<dbReference type="InterPro" id="IPR045170">
    <property type="entry name" value="MTOX"/>
</dbReference>
<dbReference type="AlphaFoldDB" id="A0A9X4M3E9"/>
<keyword evidence="7" id="KW-1185">Reference proteome</keyword>
<evidence type="ECO:0000256" key="3">
    <source>
        <dbReference type="ARBA" id="ARBA00022827"/>
    </source>
</evidence>
<dbReference type="GO" id="GO:0008115">
    <property type="term" value="F:sarcosine oxidase activity"/>
    <property type="evidence" value="ECO:0007669"/>
    <property type="project" value="TreeGrafter"/>
</dbReference>
<dbReference type="Gene3D" id="3.50.50.60">
    <property type="entry name" value="FAD/NAD(P)-binding domain"/>
    <property type="match status" value="1"/>
</dbReference>
<comment type="caution">
    <text evidence="6">The sequence shown here is derived from an EMBL/GenBank/DDBJ whole genome shotgun (WGS) entry which is preliminary data.</text>
</comment>
<name>A0A9X4M3E9_9ACTN</name>
<protein>
    <submittedName>
        <fullName evidence="6">FAD-binding oxidoreductase</fullName>
    </submittedName>
</protein>
<evidence type="ECO:0000259" key="5">
    <source>
        <dbReference type="Pfam" id="PF01266"/>
    </source>
</evidence>
<gene>
    <name evidence="6" type="ORF">NVS88_08045</name>
</gene>
<evidence type="ECO:0000313" key="6">
    <source>
        <dbReference type="EMBL" id="MDG3014508.1"/>
    </source>
</evidence>
<accession>A0A9X4M3E9</accession>
<dbReference type="SUPFAM" id="SSF51905">
    <property type="entry name" value="FAD/NAD(P)-binding domain"/>
    <property type="match status" value="1"/>
</dbReference>
<evidence type="ECO:0000256" key="4">
    <source>
        <dbReference type="ARBA" id="ARBA00023002"/>
    </source>
</evidence>
<keyword evidence="4" id="KW-0560">Oxidoreductase</keyword>